<dbReference type="Pfam" id="PF06271">
    <property type="entry name" value="RDD"/>
    <property type="match status" value="1"/>
</dbReference>
<dbReference type="Proteomes" id="UP001243212">
    <property type="component" value="Unassembled WGS sequence"/>
</dbReference>
<feature type="transmembrane region" description="Helical" evidence="5">
    <location>
        <begin position="38"/>
        <end position="56"/>
    </location>
</feature>
<comment type="subcellular location">
    <subcellularLocation>
        <location evidence="1">Membrane</location>
        <topology evidence="1">Multi-pass membrane protein</topology>
    </subcellularLocation>
</comment>
<accession>A0ABT9NF08</accession>
<feature type="transmembrane region" description="Helical" evidence="5">
    <location>
        <begin position="118"/>
        <end position="139"/>
    </location>
</feature>
<evidence type="ECO:0000256" key="5">
    <source>
        <dbReference type="SAM" id="Phobius"/>
    </source>
</evidence>
<dbReference type="EMBL" id="JAUSQX010000001">
    <property type="protein sequence ID" value="MDP9805966.1"/>
    <property type="molecule type" value="Genomic_DNA"/>
</dbReference>
<dbReference type="PANTHER" id="PTHR38480">
    <property type="entry name" value="SLR0254 PROTEIN"/>
    <property type="match status" value="1"/>
</dbReference>
<dbReference type="PANTHER" id="PTHR38480:SF1">
    <property type="entry name" value="SLR0254 PROTEIN"/>
    <property type="match status" value="1"/>
</dbReference>
<dbReference type="RefSeq" id="WP_307682218.1">
    <property type="nucleotide sequence ID" value="NZ_JAUSQX010000001.1"/>
</dbReference>
<keyword evidence="3 5" id="KW-1133">Transmembrane helix</keyword>
<keyword evidence="8" id="KW-1185">Reference proteome</keyword>
<reference evidence="7 8" key="1">
    <citation type="submission" date="2023-07" db="EMBL/GenBank/DDBJ databases">
        <title>Sequencing the genomes of 1000 actinobacteria strains.</title>
        <authorList>
            <person name="Klenk H.-P."/>
        </authorList>
    </citation>
    <scope>NUCLEOTIDE SEQUENCE [LARGE SCALE GENOMIC DNA]</scope>
    <source>
        <strain evidence="7 8">DSM 17163</strain>
    </source>
</reference>
<feature type="domain" description="RDD" evidence="6">
    <location>
        <begin position="25"/>
        <end position="152"/>
    </location>
</feature>
<evidence type="ECO:0000313" key="7">
    <source>
        <dbReference type="EMBL" id="MDP9805966.1"/>
    </source>
</evidence>
<evidence type="ECO:0000256" key="1">
    <source>
        <dbReference type="ARBA" id="ARBA00004141"/>
    </source>
</evidence>
<comment type="caution">
    <text evidence="7">The sequence shown here is derived from an EMBL/GenBank/DDBJ whole genome shotgun (WGS) entry which is preliminary data.</text>
</comment>
<keyword evidence="2 5" id="KW-0812">Transmembrane</keyword>
<proteinExistence type="predicted"/>
<evidence type="ECO:0000313" key="8">
    <source>
        <dbReference type="Proteomes" id="UP001243212"/>
    </source>
</evidence>
<name>A0ABT9NF08_9ACTO</name>
<feature type="transmembrane region" description="Helical" evidence="5">
    <location>
        <begin position="68"/>
        <end position="87"/>
    </location>
</feature>
<sequence length="280" mass="30565">MMDGYSTPEDGIMTGEGVELELPAATVLSRVASGVVDYGLTFITFIITMLSALPILREFNKAQLTATVIASMAVFFWLIPALITTVTKGSSLGRLMLRTRVVTTSGTTISGQQSFMRATIGIVEIWLTFGVLATVVSFLSKRGQRFGDMAAGTYVVRWPKKATWAPNITMPAELAGWAQLAQTRPLPTGLSLNAAAFLKSRTRLSLRARTAQARALATACESYVSPPPPWGTDPESFIEAVLLVRYDVERRRYEAVNARRSRLGWRIGTVPYGLPATGRR</sequence>
<keyword evidence="4 5" id="KW-0472">Membrane</keyword>
<dbReference type="InterPro" id="IPR010432">
    <property type="entry name" value="RDD"/>
</dbReference>
<evidence type="ECO:0000256" key="4">
    <source>
        <dbReference type="ARBA" id="ARBA00023136"/>
    </source>
</evidence>
<evidence type="ECO:0000256" key="3">
    <source>
        <dbReference type="ARBA" id="ARBA00022989"/>
    </source>
</evidence>
<protein>
    <submittedName>
        <fullName evidence="7">RDD family membrane protein YckC</fullName>
    </submittedName>
</protein>
<gene>
    <name evidence="7" type="ORF">J2S70_000548</name>
</gene>
<organism evidence="7 8">
    <name type="scientific">Trueperella bonasi</name>
    <dbReference type="NCBI Taxonomy" id="312286"/>
    <lineage>
        <taxon>Bacteria</taxon>
        <taxon>Bacillati</taxon>
        <taxon>Actinomycetota</taxon>
        <taxon>Actinomycetes</taxon>
        <taxon>Actinomycetales</taxon>
        <taxon>Actinomycetaceae</taxon>
        <taxon>Trueperella</taxon>
    </lineage>
</organism>
<evidence type="ECO:0000256" key="2">
    <source>
        <dbReference type="ARBA" id="ARBA00022692"/>
    </source>
</evidence>
<evidence type="ECO:0000259" key="6">
    <source>
        <dbReference type="Pfam" id="PF06271"/>
    </source>
</evidence>